<evidence type="ECO:0000313" key="1">
    <source>
        <dbReference type="EMBL" id="MBM6911892.1"/>
    </source>
</evidence>
<name>A0ABS2GF32_9FIRM</name>
<accession>A0ABS2GF32</accession>
<gene>
    <name evidence="1" type="ORF">H6A01_00940</name>
</gene>
<dbReference type="Proteomes" id="UP000707138">
    <property type="component" value="Unassembled WGS sequence"/>
</dbReference>
<reference evidence="1 2" key="1">
    <citation type="journal article" date="2021" name="Sci. Rep.">
        <title>The distribution of antibiotic resistance genes in chicken gut microbiota commensals.</title>
        <authorList>
            <person name="Juricova H."/>
            <person name="Matiasovicova J."/>
            <person name="Kubasova T."/>
            <person name="Cejkova D."/>
            <person name="Rychlik I."/>
        </authorList>
    </citation>
    <scope>NUCLEOTIDE SEQUENCE [LARGE SCALE GENOMIC DNA]</scope>
    <source>
        <strain evidence="1 2">An537</strain>
    </source>
</reference>
<proteinExistence type="predicted"/>
<comment type="caution">
    <text evidence="1">The sequence shown here is derived from an EMBL/GenBank/DDBJ whole genome shotgun (WGS) entry which is preliminary data.</text>
</comment>
<dbReference type="RefSeq" id="WP_205087208.1">
    <property type="nucleotide sequence ID" value="NZ_JACJLA010000001.1"/>
</dbReference>
<organism evidence="1 2">
    <name type="scientific">Veillonella magna</name>
    <dbReference type="NCBI Taxonomy" id="464322"/>
    <lineage>
        <taxon>Bacteria</taxon>
        <taxon>Bacillati</taxon>
        <taxon>Bacillota</taxon>
        <taxon>Negativicutes</taxon>
        <taxon>Veillonellales</taxon>
        <taxon>Veillonellaceae</taxon>
        <taxon>Veillonella</taxon>
    </lineage>
</organism>
<keyword evidence="2" id="KW-1185">Reference proteome</keyword>
<sequence length="249" mass="28139">MNIDTDRPKTVIVNKVAIDSPERYESLIRIVKAIELRKHIAIIDDLFTNDLLDCLDNLHGAGLSYSTIETIFINSLSDEANFIDLYSTLKGYAASTFSFNPLSIPFLASLKLGKYAYLFEPNEVMRELKKRYFLLMSGIPEDITVNLLLHLRDNHEAYAKDGRLAERFLTLCTNIKKHLPADDPAYVPDELLSYIAALSRVLPPAAILSLYESIPHQTPEDIRTIADTIYERYGFSFPAYGIPSHPVTP</sequence>
<protein>
    <submittedName>
        <fullName evidence="1">Uncharacterized protein</fullName>
    </submittedName>
</protein>
<dbReference type="EMBL" id="JACJLA010000001">
    <property type="protein sequence ID" value="MBM6911892.1"/>
    <property type="molecule type" value="Genomic_DNA"/>
</dbReference>
<evidence type="ECO:0000313" key="2">
    <source>
        <dbReference type="Proteomes" id="UP000707138"/>
    </source>
</evidence>